<evidence type="ECO:0000256" key="3">
    <source>
        <dbReference type="SAM" id="MobiDB-lite"/>
    </source>
</evidence>
<protein>
    <recommendedName>
        <fullName evidence="4">BTB domain-containing protein</fullName>
    </recommendedName>
</protein>
<accession>A0A9D3NMM2</accession>
<dbReference type="InterPro" id="IPR015915">
    <property type="entry name" value="Kelch-typ_b-propeller"/>
</dbReference>
<evidence type="ECO:0000313" key="5">
    <source>
        <dbReference type="EMBL" id="KAG7325351.1"/>
    </source>
</evidence>
<dbReference type="CDD" id="cd18451">
    <property type="entry name" value="BACK_KLHL11"/>
    <property type="match status" value="1"/>
</dbReference>
<dbReference type="EMBL" id="JAHKSW010000013">
    <property type="protein sequence ID" value="KAG7325351.1"/>
    <property type="molecule type" value="Genomic_DNA"/>
</dbReference>
<dbReference type="Gene3D" id="1.25.40.420">
    <property type="match status" value="1"/>
</dbReference>
<dbReference type="Gene3D" id="3.30.710.10">
    <property type="entry name" value="Potassium Channel Kv1.1, Chain A"/>
    <property type="match status" value="1"/>
</dbReference>
<dbReference type="SMART" id="SM00225">
    <property type="entry name" value="BTB"/>
    <property type="match status" value="1"/>
</dbReference>
<sequence length="704" mass="79257">MAAAAAPNSSPSSNSNSGRSSGSSSGVSPEEAHRPAAAALASDGEPEEAEQFSSALHCSELARRQNEQRKLGLFCDVTLAFSGGGAAGGGGGGGGEGAGSGFELGAHRSVLAAATDYFTPLLGGQFSESVSRRVEMKEWSSETGPERETVESVVQFMYTGEIRVSTSNVHEVLELADRFLLVQLKEFCGDFLKRKLSLANCVAVHSLAHMYTLDQLALRAAEMIRRNFHRVIQDDEFYTLPFHLVRDWLSDAEITVDSEEILFDAVVKWVHRGTEDRERHFEELFRLLRLPQIKPTYLTRVVKNEPLVARNEACLKLVSDAVESHAIRFENHKKSASDTEFWAAFQPRFGQNMDVIMVVGGVSEGGDYLSECVGYFVYEDRWVNLPHIHNHLDGHAIAVTDSYVYVAGSMEPGFAKTVERYNPNRNTWEQVSNLTTRKHSFGLTCVKNILYSIGGHGNFSPGFKDVSVYEPEQDKWHNLESAPKILRDVKAISVEDRYVYVTARTPVDTDNDDGLKTVTTRYDTESRQWQEVDSLPLIDNYCLFQMAVASTNFYHTASCCPRSYTNVRDEAARQKISARISDEILESLPPEVTSVEGAAVCFLGDDVFVIGGWKNSDDVDKQYRKEAYRYCAERKRWMLLPPMPQPRCRATACHVRIPYRFLYGCQRYPMPQNLARQRDRMQQMQQLHRRTLTLRRQLQSQIEC</sequence>
<dbReference type="SUPFAM" id="SSF54695">
    <property type="entry name" value="POZ domain"/>
    <property type="match status" value="1"/>
</dbReference>
<dbReference type="InterPro" id="IPR011043">
    <property type="entry name" value="Gal_Oxase/kelch_b-propeller"/>
</dbReference>
<dbReference type="InterPro" id="IPR011705">
    <property type="entry name" value="BACK"/>
</dbReference>
<evidence type="ECO:0000259" key="4">
    <source>
        <dbReference type="PROSITE" id="PS50097"/>
    </source>
</evidence>
<dbReference type="InterPro" id="IPR006652">
    <property type="entry name" value="Kelch_1"/>
</dbReference>
<dbReference type="InterPro" id="IPR000210">
    <property type="entry name" value="BTB/POZ_dom"/>
</dbReference>
<dbReference type="PANTHER" id="PTHR24412:SF420">
    <property type="entry name" value="KELCH-LIKE PROTEIN 11"/>
    <property type="match status" value="1"/>
</dbReference>
<feature type="domain" description="BTB" evidence="4">
    <location>
        <begin position="75"/>
        <end position="166"/>
    </location>
</feature>
<dbReference type="Pfam" id="PF07707">
    <property type="entry name" value="BACK"/>
    <property type="match status" value="1"/>
</dbReference>
<evidence type="ECO:0000256" key="1">
    <source>
        <dbReference type="ARBA" id="ARBA00022441"/>
    </source>
</evidence>
<proteinExistence type="predicted"/>
<comment type="caution">
    <text evidence="5">The sequence shown here is derived from an EMBL/GenBank/DDBJ whole genome shotgun (WGS) entry which is preliminary data.</text>
</comment>
<evidence type="ECO:0000256" key="2">
    <source>
        <dbReference type="ARBA" id="ARBA00022737"/>
    </source>
</evidence>
<organism evidence="5 6">
    <name type="scientific">Hemibagrus wyckioides</name>
    <dbReference type="NCBI Taxonomy" id="337641"/>
    <lineage>
        <taxon>Eukaryota</taxon>
        <taxon>Metazoa</taxon>
        <taxon>Chordata</taxon>
        <taxon>Craniata</taxon>
        <taxon>Vertebrata</taxon>
        <taxon>Euteleostomi</taxon>
        <taxon>Actinopterygii</taxon>
        <taxon>Neopterygii</taxon>
        <taxon>Teleostei</taxon>
        <taxon>Ostariophysi</taxon>
        <taxon>Siluriformes</taxon>
        <taxon>Bagridae</taxon>
        <taxon>Hemibagrus</taxon>
    </lineage>
</organism>
<dbReference type="Gene3D" id="2.120.10.80">
    <property type="entry name" value="Kelch-type beta propeller"/>
    <property type="match status" value="2"/>
</dbReference>
<keyword evidence="6" id="KW-1185">Reference proteome</keyword>
<evidence type="ECO:0000313" key="6">
    <source>
        <dbReference type="Proteomes" id="UP000824219"/>
    </source>
</evidence>
<dbReference type="FunFam" id="1.25.40.420:FF:000001">
    <property type="entry name" value="Kelch-like family member 12"/>
    <property type="match status" value="1"/>
</dbReference>
<keyword evidence="1" id="KW-0880">Kelch repeat</keyword>
<dbReference type="Pfam" id="PF13964">
    <property type="entry name" value="Beta-prop_Calicin"/>
    <property type="match status" value="1"/>
</dbReference>
<dbReference type="SMART" id="SM00875">
    <property type="entry name" value="BACK"/>
    <property type="match status" value="1"/>
</dbReference>
<dbReference type="SUPFAM" id="SSF50965">
    <property type="entry name" value="Galactose oxidase, central domain"/>
    <property type="match status" value="1"/>
</dbReference>
<dbReference type="OrthoDB" id="9978265at2759"/>
<dbReference type="PANTHER" id="PTHR24412">
    <property type="entry name" value="KELCH PROTEIN"/>
    <property type="match status" value="1"/>
</dbReference>
<dbReference type="Proteomes" id="UP000824219">
    <property type="component" value="Linkage Group LG13"/>
</dbReference>
<name>A0A9D3NMM2_9TELE</name>
<dbReference type="Pfam" id="PF00651">
    <property type="entry name" value="BTB"/>
    <property type="match status" value="1"/>
</dbReference>
<dbReference type="PROSITE" id="PS50097">
    <property type="entry name" value="BTB"/>
    <property type="match status" value="1"/>
</dbReference>
<dbReference type="InterPro" id="IPR011333">
    <property type="entry name" value="SKP1/BTB/POZ_sf"/>
</dbReference>
<feature type="region of interest" description="Disordered" evidence="3">
    <location>
        <begin position="1"/>
        <end position="53"/>
    </location>
</feature>
<feature type="compositionally biased region" description="Low complexity" evidence="3">
    <location>
        <begin position="1"/>
        <end position="29"/>
    </location>
</feature>
<gene>
    <name evidence="5" type="ORF">KOW79_011667</name>
</gene>
<keyword evidence="2" id="KW-0677">Repeat</keyword>
<dbReference type="AlphaFoldDB" id="A0A9D3NMM2"/>
<dbReference type="SMART" id="SM00612">
    <property type="entry name" value="Kelch"/>
    <property type="match status" value="4"/>
</dbReference>
<reference evidence="5 6" key="1">
    <citation type="submission" date="2021-06" db="EMBL/GenBank/DDBJ databases">
        <title>Chromosome-level genome assembly of the red-tail catfish (Hemibagrus wyckioides).</title>
        <authorList>
            <person name="Shao F."/>
        </authorList>
    </citation>
    <scope>NUCLEOTIDE SEQUENCE [LARGE SCALE GENOMIC DNA]</scope>
    <source>
        <strain evidence="5">EC202008001</strain>
        <tissue evidence="5">Blood</tissue>
    </source>
</reference>